<comment type="caution">
    <text evidence="1">The sequence shown here is derived from an EMBL/GenBank/DDBJ whole genome shotgun (WGS) entry which is preliminary data.</text>
</comment>
<name>A0A9Q3P502_9BASI</name>
<organism evidence="1 2">
    <name type="scientific">Austropuccinia psidii MF-1</name>
    <dbReference type="NCBI Taxonomy" id="1389203"/>
    <lineage>
        <taxon>Eukaryota</taxon>
        <taxon>Fungi</taxon>
        <taxon>Dikarya</taxon>
        <taxon>Basidiomycota</taxon>
        <taxon>Pucciniomycotina</taxon>
        <taxon>Pucciniomycetes</taxon>
        <taxon>Pucciniales</taxon>
        <taxon>Sphaerophragmiaceae</taxon>
        <taxon>Austropuccinia</taxon>
    </lineage>
</organism>
<dbReference type="Proteomes" id="UP000765509">
    <property type="component" value="Unassembled WGS sequence"/>
</dbReference>
<sequence>MSSNPSNSSGSQPRIAISEGNDSYQLWLSRIEKMQAQKKLLCEQLAALQAQDHAQQHVIDLLTEQLRIQDIQISHLQACALHELTELEARLHALLP</sequence>
<evidence type="ECO:0000313" key="2">
    <source>
        <dbReference type="Proteomes" id="UP000765509"/>
    </source>
</evidence>
<protein>
    <submittedName>
        <fullName evidence="1">Uncharacterized protein</fullName>
    </submittedName>
</protein>
<gene>
    <name evidence="1" type="ORF">O181_088377</name>
</gene>
<dbReference type="EMBL" id="AVOT02053911">
    <property type="protein sequence ID" value="MBW0548662.1"/>
    <property type="molecule type" value="Genomic_DNA"/>
</dbReference>
<reference evidence="1" key="1">
    <citation type="submission" date="2021-03" db="EMBL/GenBank/DDBJ databases">
        <title>Draft genome sequence of rust myrtle Austropuccinia psidii MF-1, a brazilian biotype.</title>
        <authorList>
            <person name="Quecine M.C."/>
            <person name="Pachon D.M.R."/>
            <person name="Bonatelli M.L."/>
            <person name="Correr F.H."/>
            <person name="Franceschini L.M."/>
            <person name="Leite T.F."/>
            <person name="Margarido G.R.A."/>
            <person name="Almeida C.A."/>
            <person name="Ferrarezi J.A."/>
            <person name="Labate C.A."/>
        </authorList>
    </citation>
    <scope>NUCLEOTIDE SEQUENCE</scope>
    <source>
        <strain evidence="1">MF-1</strain>
    </source>
</reference>
<dbReference type="AlphaFoldDB" id="A0A9Q3P502"/>
<proteinExistence type="predicted"/>
<accession>A0A9Q3P502</accession>
<keyword evidence="2" id="KW-1185">Reference proteome</keyword>
<evidence type="ECO:0000313" key="1">
    <source>
        <dbReference type="EMBL" id="MBW0548662.1"/>
    </source>
</evidence>